<dbReference type="Proteomes" id="UP000662888">
    <property type="component" value="Chromosome"/>
</dbReference>
<dbReference type="RefSeq" id="WP_206091860.1">
    <property type="nucleotide sequence ID" value="NZ_CP065053.1"/>
</dbReference>
<evidence type="ECO:0008006" key="4">
    <source>
        <dbReference type="Google" id="ProtNLM"/>
    </source>
</evidence>
<protein>
    <recommendedName>
        <fullName evidence="4">AIPR protein</fullName>
    </recommendedName>
</protein>
<evidence type="ECO:0000313" key="3">
    <source>
        <dbReference type="Proteomes" id="UP000662888"/>
    </source>
</evidence>
<accession>A0AA48WJQ9</accession>
<keyword evidence="3" id="KW-1185">Reference proteome</keyword>
<organism evidence="2 3">
    <name type="scientific">Massilia antarctica</name>
    <dbReference type="NCBI Taxonomy" id="2765360"/>
    <lineage>
        <taxon>Bacteria</taxon>
        <taxon>Pseudomonadati</taxon>
        <taxon>Pseudomonadota</taxon>
        <taxon>Betaproteobacteria</taxon>
        <taxon>Burkholderiales</taxon>
        <taxon>Oxalobacteraceae</taxon>
        <taxon>Telluria group</taxon>
        <taxon>Massilia</taxon>
    </lineage>
</organism>
<reference evidence="2 3" key="1">
    <citation type="submission" date="2020-11" db="EMBL/GenBank/DDBJ databases">
        <authorList>
            <person name="Sun Q."/>
        </authorList>
    </citation>
    <scope>NUCLEOTIDE SEQUENCE [LARGE SCALE GENOMIC DNA]</scope>
    <source>
        <strain evidence="2 3">P8398</strain>
    </source>
</reference>
<sequence length="636" mass="70296">MPLDHINTPLSASDTAESNTPQEAAGMPDVVVGFACPPDVCASLLMQRSVANAIHPELVEAGKIRKQSAYKRFQNLDAKDRYRDELMSKLVASWTATHGAQAAQTARLMFIRLASELKKNGAVIFGSLVNSTEFRKLVDEYTRVLHQQGSQSLIHSYMNLGHNPEFLSNPDINGAFLHPLLVAMISYQMGGPVRIVDARGKDAEPISVLALDNMLHIDNTPFNEEYKIILTWERGTTAGPKGQNFVFIPGSQHGARNCFVNEQGAAWSSENASIFITEDKIQQAFDVQFAEFGSASPVVVEAAHPDKPLTSVFAAGAIVHHRYRTEVGEPRSCLILAFHRADDNPGQFVDAKYLADMVQDDALNRLLMGFHGKNTEAAYIEALVERADRLFDKLIDLDSQKDGAEMLDQGRLALSPQEVVDWKKTCTLAPTVAMLKDRAKLVTVDQTLPHQQFVDLIERLMIFDKHCPLDLILYEDNHEEIRKWTRNQIREMQLGRLKTRLNAWTATIGQPTQADLLDPAQLRALAMEVSACATQSMTSGAPAVLGPTERISAYDAYRSLAQFLVDIGESIVRCENSQHFLSTCLFVFWATDTLDIVQGKTNPVVHAAGAKLLANYIATAILLEMQKQKSGLPSAA</sequence>
<name>A0AA48WJQ9_9BURK</name>
<proteinExistence type="predicted"/>
<dbReference type="EMBL" id="CP065053">
    <property type="protein sequence ID" value="QPI52405.1"/>
    <property type="molecule type" value="Genomic_DNA"/>
</dbReference>
<gene>
    <name evidence="2" type="ORF">IV454_13500</name>
</gene>
<evidence type="ECO:0000256" key="1">
    <source>
        <dbReference type="SAM" id="MobiDB-lite"/>
    </source>
</evidence>
<feature type="region of interest" description="Disordered" evidence="1">
    <location>
        <begin position="1"/>
        <end position="23"/>
    </location>
</feature>
<feature type="compositionally biased region" description="Polar residues" evidence="1">
    <location>
        <begin position="8"/>
        <end position="22"/>
    </location>
</feature>
<evidence type="ECO:0000313" key="2">
    <source>
        <dbReference type="EMBL" id="QPI52405.1"/>
    </source>
</evidence>